<name>A0AA88YAU9_PINIB</name>
<evidence type="ECO:0000313" key="2">
    <source>
        <dbReference type="EMBL" id="KAK3097839.1"/>
    </source>
</evidence>
<protein>
    <submittedName>
        <fullName evidence="2">Uncharacterized protein</fullName>
    </submittedName>
</protein>
<proteinExistence type="predicted"/>
<reference evidence="2" key="1">
    <citation type="submission" date="2019-08" db="EMBL/GenBank/DDBJ databases">
        <title>The improved chromosome-level genome for the pearl oyster Pinctada fucata martensii using PacBio sequencing and Hi-C.</title>
        <authorList>
            <person name="Zheng Z."/>
        </authorList>
    </citation>
    <scope>NUCLEOTIDE SEQUENCE</scope>
    <source>
        <strain evidence="2">ZZ-2019</strain>
        <tissue evidence="2">Adductor muscle</tissue>
    </source>
</reference>
<gene>
    <name evidence="2" type="ORF">FSP39_013689</name>
</gene>
<dbReference type="Proteomes" id="UP001186944">
    <property type="component" value="Unassembled WGS sequence"/>
</dbReference>
<feature type="region of interest" description="Disordered" evidence="1">
    <location>
        <begin position="91"/>
        <end position="216"/>
    </location>
</feature>
<keyword evidence="3" id="KW-1185">Reference proteome</keyword>
<dbReference type="AlphaFoldDB" id="A0AA88YAU9"/>
<accession>A0AA88YAU9</accession>
<sequence length="216" mass="23284">MSNLTVDTSRHVPPSSLFNFNLADPDEITHMLETVDLTDEDTDVLLQEAYSINKKLKEILRRREEGIELDPSEEALLQGQTVVVVPGSALEPRSSTADASASRDPAFSKKEALPPIKSSDNEGARVASAIYSAKLGRRPVPPSSGMVRGRGMPGSRQPSGVHRSPPSAISRGSRHPSAGRGRKSSRGGASAAKGKVREKAPVPIEERPQWNDRFSV</sequence>
<evidence type="ECO:0000313" key="3">
    <source>
        <dbReference type="Proteomes" id="UP001186944"/>
    </source>
</evidence>
<feature type="compositionally biased region" description="Basic and acidic residues" evidence="1">
    <location>
        <begin position="195"/>
        <end position="216"/>
    </location>
</feature>
<feature type="compositionally biased region" description="Low complexity" evidence="1">
    <location>
        <begin position="92"/>
        <end position="105"/>
    </location>
</feature>
<comment type="caution">
    <text evidence="2">The sequence shown here is derived from an EMBL/GenBank/DDBJ whole genome shotgun (WGS) entry which is preliminary data.</text>
</comment>
<dbReference type="EMBL" id="VSWD01000007">
    <property type="protein sequence ID" value="KAK3097839.1"/>
    <property type="molecule type" value="Genomic_DNA"/>
</dbReference>
<organism evidence="2 3">
    <name type="scientific">Pinctada imbricata</name>
    <name type="common">Atlantic pearl-oyster</name>
    <name type="synonym">Pinctada martensii</name>
    <dbReference type="NCBI Taxonomy" id="66713"/>
    <lineage>
        <taxon>Eukaryota</taxon>
        <taxon>Metazoa</taxon>
        <taxon>Spiralia</taxon>
        <taxon>Lophotrochozoa</taxon>
        <taxon>Mollusca</taxon>
        <taxon>Bivalvia</taxon>
        <taxon>Autobranchia</taxon>
        <taxon>Pteriomorphia</taxon>
        <taxon>Pterioida</taxon>
        <taxon>Pterioidea</taxon>
        <taxon>Pteriidae</taxon>
        <taxon>Pinctada</taxon>
    </lineage>
</organism>
<evidence type="ECO:0000256" key="1">
    <source>
        <dbReference type="SAM" id="MobiDB-lite"/>
    </source>
</evidence>